<organism evidence="9 10">
    <name type="scientific">Nonomuraea corallina</name>
    <dbReference type="NCBI Taxonomy" id="2989783"/>
    <lineage>
        <taxon>Bacteria</taxon>
        <taxon>Bacillati</taxon>
        <taxon>Actinomycetota</taxon>
        <taxon>Actinomycetes</taxon>
        <taxon>Streptosporangiales</taxon>
        <taxon>Streptosporangiaceae</taxon>
        <taxon>Nonomuraea</taxon>
    </lineage>
</organism>
<comment type="similarity">
    <text evidence="1 5">Belongs to the peptidase S8 family.</text>
</comment>
<evidence type="ECO:0000256" key="4">
    <source>
        <dbReference type="ARBA" id="ARBA00022825"/>
    </source>
</evidence>
<feature type="active site" description="Charge relay system" evidence="5">
    <location>
        <position position="50"/>
    </location>
</feature>
<reference evidence="9" key="1">
    <citation type="submission" date="2022-11" db="EMBL/GenBank/DDBJ databases">
        <title>Nonomuraea corallina sp. nov., a new species of the genus Nonomuraea isolated from sea side sediment in Thai sea.</title>
        <authorList>
            <person name="Ngamcharungchit C."/>
            <person name="Matsumoto A."/>
            <person name="Suriyachadkun C."/>
            <person name="Panbangred W."/>
            <person name="Inahashi Y."/>
            <person name="Intra B."/>
        </authorList>
    </citation>
    <scope>NUCLEOTIDE SEQUENCE</scope>
    <source>
        <strain evidence="9">MCN248</strain>
    </source>
</reference>
<feature type="active site" description="Charge relay system" evidence="5">
    <location>
        <position position="258"/>
    </location>
</feature>
<dbReference type="Gene3D" id="3.40.50.200">
    <property type="entry name" value="Peptidase S8/S53 domain"/>
    <property type="match status" value="1"/>
</dbReference>
<dbReference type="PANTHER" id="PTHR43806:SF11">
    <property type="entry name" value="CEREVISIN-RELATED"/>
    <property type="match status" value="1"/>
</dbReference>
<feature type="region of interest" description="Disordered" evidence="6">
    <location>
        <begin position="327"/>
        <end position="347"/>
    </location>
</feature>
<name>A0ABT4SH60_9ACTN</name>
<evidence type="ECO:0000256" key="1">
    <source>
        <dbReference type="ARBA" id="ARBA00011073"/>
    </source>
</evidence>
<keyword evidence="3 5" id="KW-0378">Hydrolase</keyword>
<dbReference type="PRINTS" id="PR00723">
    <property type="entry name" value="SUBTILISIN"/>
</dbReference>
<gene>
    <name evidence="9" type="ORF">OUY22_24245</name>
</gene>
<sequence>MRALTAALLVLQTPAQAPIREQQQWVLDALNVEQAWRTTKGAGVTVAVIDSAVDPGAKELRGRVTVGPDMSSGAVRREVTPGAHGTAMAGLIAASGADGGYVGVAPESRVLSLPLAVSEDPDRVDPPLAEDRAVIESPLARALRYAVGQGAQVVSMSIGTYGAHRSEREAVSYALGKGVVLVAAVGNDGQTEYARENGTSYWSFPAGYPGVIGVAAVDERSKVAPYSSDNLSVLVAAPGSGVPVMKRGRGYGTSEGTSAAAALVAGVAALVKARHPGLRPDQVAQALAAGAKGRPAAGYDERTGFGVVDAGAALNAAAGLAGQRRSIPVPSDQHFGQGEDSPPPSAPGPDPWRLWLYGLGVLVALVLFCGGIMVLHQRRQ</sequence>
<dbReference type="InterPro" id="IPR015500">
    <property type="entry name" value="Peptidase_S8_subtilisin-rel"/>
</dbReference>
<evidence type="ECO:0000256" key="6">
    <source>
        <dbReference type="SAM" id="MobiDB-lite"/>
    </source>
</evidence>
<keyword evidence="7" id="KW-1133">Transmembrane helix</keyword>
<feature type="active site" description="Charge relay system" evidence="5">
    <location>
        <position position="84"/>
    </location>
</feature>
<evidence type="ECO:0000256" key="5">
    <source>
        <dbReference type="PROSITE-ProRule" id="PRU01240"/>
    </source>
</evidence>
<evidence type="ECO:0000313" key="10">
    <source>
        <dbReference type="Proteomes" id="UP001144036"/>
    </source>
</evidence>
<proteinExistence type="inferred from homology"/>
<evidence type="ECO:0000256" key="2">
    <source>
        <dbReference type="ARBA" id="ARBA00022670"/>
    </source>
</evidence>
<keyword evidence="10" id="KW-1185">Reference proteome</keyword>
<keyword evidence="2 5" id="KW-0645">Protease</keyword>
<accession>A0ABT4SH60</accession>
<dbReference type="Pfam" id="PF00082">
    <property type="entry name" value="Peptidase_S8"/>
    <property type="match status" value="1"/>
</dbReference>
<evidence type="ECO:0000256" key="3">
    <source>
        <dbReference type="ARBA" id="ARBA00022801"/>
    </source>
</evidence>
<feature type="domain" description="Peptidase S8/S53" evidence="8">
    <location>
        <begin position="41"/>
        <end position="306"/>
    </location>
</feature>
<dbReference type="Proteomes" id="UP001144036">
    <property type="component" value="Unassembled WGS sequence"/>
</dbReference>
<protein>
    <submittedName>
        <fullName evidence="9">S8 family serine peptidase</fullName>
    </submittedName>
</protein>
<feature type="transmembrane region" description="Helical" evidence="7">
    <location>
        <begin position="354"/>
        <end position="375"/>
    </location>
</feature>
<keyword evidence="7" id="KW-0472">Membrane</keyword>
<dbReference type="EMBL" id="JAPNNL010000110">
    <property type="protein sequence ID" value="MDA0636538.1"/>
    <property type="molecule type" value="Genomic_DNA"/>
</dbReference>
<dbReference type="InterPro" id="IPR036852">
    <property type="entry name" value="Peptidase_S8/S53_dom_sf"/>
</dbReference>
<dbReference type="SUPFAM" id="SSF52743">
    <property type="entry name" value="Subtilisin-like"/>
    <property type="match status" value="1"/>
</dbReference>
<dbReference type="InterPro" id="IPR050131">
    <property type="entry name" value="Peptidase_S8_subtilisin-like"/>
</dbReference>
<dbReference type="RefSeq" id="WP_270157428.1">
    <property type="nucleotide sequence ID" value="NZ_JAPNNL010000110.1"/>
</dbReference>
<evidence type="ECO:0000313" key="9">
    <source>
        <dbReference type="EMBL" id="MDA0636538.1"/>
    </source>
</evidence>
<keyword evidence="7" id="KW-0812">Transmembrane</keyword>
<dbReference type="PROSITE" id="PS51892">
    <property type="entry name" value="SUBTILASE"/>
    <property type="match status" value="1"/>
</dbReference>
<dbReference type="InterPro" id="IPR000209">
    <property type="entry name" value="Peptidase_S8/S53_dom"/>
</dbReference>
<comment type="caution">
    <text evidence="9">The sequence shown here is derived from an EMBL/GenBank/DDBJ whole genome shotgun (WGS) entry which is preliminary data.</text>
</comment>
<evidence type="ECO:0000259" key="8">
    <source>
        <dbReference type="Pfam" id="PF00082"/>
    </source>
</evidence>
<keyword evidence="4 5" id="KW-0720">Serine protease</keyword>
<evidence type="ECO:0000256" key="7">
    <source>
        <dbReference type="SAM" id="Phobius"/>
    </source>
</evidence>
<dbReference type="PANTHER" id="PTHR43806">
    <property type="entry name" value="PEPTIDASE S8"/>
    <property type="match status" value="1"/>
</dbReference>